<feature type="compositionally biased region" description="Pro residues" evidence="1">
    <location>
        <begin position="65"/>
        <end position="78"/>
    </location>
</feature>
<dbReference type="AlphaFoldDB" id="A0A1Q9DU07"/>
<protein>
    <submittedName>
        <fullName evidence="2">Uncharacterized protein</fullName>
    </submittedName>
</protein>
<evidence type="ECO:0000256" key="1">
    <source>
        <dbReference type="SAM" id="MobiDB-lite"/>
    </source>
</evidence>
<evidence type="ECO:0000313" key="2">
    <source>
        <dbReference type="EMBL" id="OLP98656.1"/>
    </source>
</evidence>
<gene>
    <name evidence="2" type="ORF">AK812_SmicGene18911</name>
</gene>
<feature type="compositionally biased region" description="Basic residues" evidence="1">
    <location>
        <begin position="770"/>
        <end position="782"/>
    </location>
</feature>
<comment type="caution">
    <text evidence="2">The sequence shown here is derived from an EMBL/GenBank/DDBJ whole genome shotgun (WGS) entry which is preliminary data.</text>
</comment>
<dbReference type="EMBL" id="LSRX01000390">
    <property type="protein sequence ID" value="OLP98656.1"/>
    <property type="molecule type" value="Genomic_DNA"/>
</dbReference>
<feature type="region of interest" description="Disordered" evidence="1">
    <location>
        <begin position="37"/>
        <end position="339"/>
    </location>
</feature>
<feature type="compositionally biased region" description="Gly residues" evidence="1">
    <location>
        <begin position="40"/>
        <end position="49"/>
    </location>
</feature>
<organism evidence="2 3">
    <name type="scientific">Symbiodinium microadriaticum</name>
    <name type="common">Dinoflagellate</name>
    <name type="synonym">Zooxanthella microadriatica</name>
    <dbReference type="NCBI Taxonomy" id="2951"/>
    <lineage>
        <taxon>Eukaryota</taxon>
        <taxon>Sar</taxon>
        <taxon>Alveolata</taxon>
        <taxon>Dinophyceae</taxon>
        <taxon>Suessiales</taxon>
        <taxon>Symbiodiniaceae</taxon>
        <taxon>Symbiodinium</taxon>
    </lineage>
</organism>
<feature type="compositionally biased region" description="Polar residues" evidence="1">
    <location>
        <begin position="223"/>
        <end position="254"/>
    </location>
</feature>
<dbReference type="Proteomes" id="UP000186817">
    <property type="component" value="Unassembled WGS sequence"/>
</dbReference>
<sequence>MSADPATVQAAAKAGMSAAEYIEMEVQKALQAAGVNEGAAGSGTGGTGDSSGTVEARLRINKKGAPPPKKPTVPPPPAGAGLKSPKKEVKPEPWPMPVPKTTAAAAKQVTPQPPKSEQAAPQQEVTPQPPKSEQAAPMQVTPQPPKSDEQAAPRQVTPEPPKSDEQAAPMQVTPQPPKSDEQAAPRQVTPEPPKSDEQAAPQQVTREQATPKKENPQPPKSLEQATPQKVNPQPTESSQQAAPMQVDSQPPQSDEQADVCMGTGASTEAIRRPDPAPASTQSTPIKSPLYKRLKQLSPQHLTPKGKLFESSQQESPSLSSESASRAEDRSGAVRSLDSMTTITFSSLQSQEWKETVMDEIPEETQMDVAMEPRPESFSDLDELLSKMYVDDKDQTMQPPAPAEAEDETMQPPAPAEVLERVLAPPAVAVYDHESRLPNDIQHAQQISASANPKLRGFYESQGKGCPDKVVDAVAKAKSGQMKLEDIFIDYLKSGGSWMESTLVVSSSSKKSKELKSNEVFMRYCDLKKRDGAVTAKLIRDEKRLLQDELDKKPKIAGEEPLPYIFAHPDLPGSEDWELIRVFDSATVVASDKRTQEAQLSTGPLELDGQQTRMPAALGYNAAASGSADPAAVVSVLPQPSGLRTLGSKESLEREAEQLKKMRKQGKGGVAGQVRTKAKQVGDKIAEAEDLMTKVTECEHVSPPLRTGYKDELAMHKAALAEHIEMMQAEDFEKGSEEAVQKAFDDLTEKLKAYSDSASMIKKKAEPKPKQAPKSKGKAKAKGKAKSKVDEMLALYADLSLTGAVEMLREGHKESQPIRKLPVILPHELLCYLSDQKIAEGEALSCGFNTIQAYLRPGQPLRFAMTELRADWKFHKDSVRHSQPLFQAKHLRAANGSEVELAAKAYNVRVITSWLADFVVELLHDDGQIERMQYCQNAGLAAYGMNFRMYHTFASEDANGRLVRVFAN</sequence>
<feature type="region of interest" description="Disordered" evidence="1">
    <location>
        <begin position="757"/>
        <end position="782"/>
    </location>
</feature>
<accession>A0A1Q9DU07</accession>
<feature type="compositionally biased region" description="Low complexity" evidence="1">
    <location>
        <begin position="309"/>
        <end position="323"/>
    </location>
</feature>
<evidence type="ECO:0000313" key="3">
    <source>
        <dbReference type="Proteomes" id="UP000186817"/>
    </source>
</evidence>
<name>A0A1Q9DU07_SYMMI</name>
<reference evidence="2 3" key="1">
    <citation type="submission" date="2016-02" db="EMBL/GenBank/DDBJ databases">
        <title>Genome analysis of coral dinoflagellate symbionts highlights evolutionary adaptations to a symbiotic lifestyle.</title>
        <authorList>
            <person name="Aranda M."/>
            <person name="Li Y."/>
            <person name="Liew Y.J."/>
            <person name="Baumgarten S."/>
            <person name="Simakov O."/>
            <person name="Wilson M."/>
            <person name="Piel J."/>
            <person name="Ashoor H."/>
            <person name="Bougouffa S."/>
            <person name="Bajic V.B."/>
            <person name="Ryu T."/>
            <person name="Ravasi T."/>
            <person name="Bayer T."/>
            <person name="Micklem G."/>
            <person name="Kim H."/>
            <person name="Bhak J."/>
            <person name="Lajeunesse T.C."/>
            <person name="Voolstra C.R."/>
        </authorList>
    </citation>
    <scope>NUCLEOTIDE SEQUENCE [LARGE SCALE GENOMIC DNA]</scope>
    <source>
        <strain evidence="2 3">CCMP2467</strain>
    </source>
</reference>
<dbReference type="OrthoDB" id="425759at2759"/>
<proteinExistence type="predicted"/>
<keyword evidence="3" id="KW-1185">Reference proteome</keyword>